<proteinExistence type="predicted"/>
<evidence type="ECO:0000313" key="2">
    <source>
        <dbReference type="Proteomes" id="UP000199632"/>
    </source>
</evidence>
<organism evidence="1 2">
    <name type="scientific">Asanoa ishikariensis</name>
    <dbReference type="NCBI Taxonomy" id="137265"/>
    <lineage>
        <taxon>Bacteria</taxon>
        <taxon>Bacillati</taxon>
        <taxon>Actinomycetota</taxon>
        <taxon>Actinomycetes</taxon>
        <taxon>Micromonosporales</taxon>
        <taxon>Micromonosporaceae</taxon>
        <taxon>Asanoa</taxon>
    </lineage>
</organism>
<sequence>MMDRTAVGGWPSLTTALSDRTSPVRAFVTVRFGRWQDLQARYRESVGPLVVAGGRANPATIGSAFDWMVRFMTHPRPDLRLALRGARTPAVRVAVRELALMLGYREDPGTPRFEGPVSDTEIDHELLARACWSLALLTDVYRVGLVPGSPLAELGSSVTADRLLELAPLNAIDELRELRASAQSTLMPALAARRGAWALGPTFEGSRLMKADADLVAAGLLLELKTGLGSKRPDGTRRSSLEAATIMQLLGYVLLDFSDEFAIEAVGVYNARYAHLATWPLPDLLTELAGGPVDLEKERAGFRDLLAG</sequence>
<dbReference type="EMBL" id="FNQB01000004">
    <property type="protein sequence ID" value="SDZ59799.1"/>
    <property type="molecule type" value="Genomic_DNA"/>
</dbReference>
<keyword evidence="2" id="KW-1185">Reference proteome</keyword>
<accession>A0A1H3UDS0</accession>
<dbReference type="Proteomes" id="UP000199632">
    <property type="component" value="Unassembled WGS sequence"/>
</dbReference>
<evidence type="ECO:0000313" key="1">
    <source>
        <dbReference type="EMBL" id="SDZ59799.1"/>
    </source>
</evidence>
<gene>
    <name evidence="1" type="ORF">SAMN05421684_6938</name>
</gene>
<reference evidence="2" key="1">
    <citation type="submission" date="2016-10" db="EMBL/GenBank/DDBJ databases">
        <authorList>
            <person name="Varghese N."/>
            <person name="Submissions S."/>
        </authorList>
    </citation>
    <scope>NUCLEOTIDE SEQUENCE [LARGE SCALE GENOMIC DNA]</scope>
    <source>
        <strain evidence="2">DSM 44718</strain>
    </source>
</reference>
<dbReference type="AlphaFoldDB" id="A0A1H3UDS0"/>
<protein>
    <submittedName>
        <fullName evidence="1">Uncharacterized protein</fullName>
    </submittedName>
</protein>
<name>A0A1H3UDS0_9ACTN</name>